<sequence length="98" mass="11371">MLSITRVLFVVDWLTDRYPAARTSLENKQRVDVVCWLRPARLDQLVSQFESNEARFGLETIMSELCESLFKKASGLGHEDWIRLDKNALNHEAKNVHI</sequence>
<gene>
    <name evidence="1" type="ORF">PXEA_LOCUS18240</name>
</gene>
<evidence type="ECO:0000313" key="2">
    <source>
        <dbReference type="Proteomes" id="UP000784294"/>
    </source>
</evidence>
<name>A0A448X0E3_9PLAT</name>
<proteinExistence type="predicted"/>
<organism evidence="1 2">
    <name type="scientific">Protopolystoma xenopodis</name>
    <dbReference type="NCBI Taxonomy" id="117903"/>
    <lineage>
        <taxon>Eukaryota</taxon>
        <taxon>Metazoa</taxon>
        <taxon>Spiralia</taxon>
        <taxon>Lophotrochozoa</taxon>
        <taxon>Platyhelminthes</taxon>
        <taxon>Monogenea</taxon>
        <taxon>Polyopisthocotylea</taxon>
        <taxon>Polystomatidea</taxon>
        <taxon>Polystomatidae</taxon>
        <taxon>Protopolystoma</taxon>
    </lineage>
</organism>
<reference evidence="1" key="1">
    <citation type="submission" date="2018-11" db="EMBL/GenBank/DDBJ databases">
        <authorList>
            <consortium name="Pathogen Informatics"/>
        </authorList>
    </citation>
    <scope>NUCLEOTIDE SEQUENCE</scope>
</reference>
<keyword evidence="2" id="KW-1185">Reference proteome</keyword>
<evidence type="ECO:0000313" key="1">
    <source>
        <dbReference type="EMBL" id="VEL24800.1"/>
    </source>
</evidence>
<accession>A0A448X0E3</accession>
<dbReference type="AlphaFoldDB" id="A0A448X0E3"/>
<dbReference type="EMBL" id="CAAALY010069747">
    <property type="protein sequence ID" value="VEL24800.1"/>
    <property type="molecule type" value="Genomic_DNA"/>
</dbReference>
<protein>
    <submittedName>
        <fullName evidence="1">Uncharacterized protein</fullName>
    </submittedName>
</protein>
<comment type="caution">
    <text evidence="1">The sequence shown here is derived from an EMBL/GenBank/DDBJ whole genome shotgun (WGS) entry which is preliminary data.</text>
</comment>
<dbReference type="Proteomes" id="UP000784294">
    <property type="component" value="Unassembled WGS sequence"/>
</dbReference>